<feature type="compositionally biased region" description="Basic and acidic residues" evidence="4">
    <location>
        <begin position="381"/>
        <end position="390"/>
    </location>
</feature>
<dbReference type="Proteomes" id="UP000886653">
    <property type="component" value="Unassembled WGS sequence"/>
</dbReference>
<feature type="repeat" description="WD" evidence="3">
    <location>
        <begin position="284"/>
        <end position="318"/>
    </location>
</feature>
<dbReference type="PROSITE" id="PS50082">
    <property type="entry name" value="WD_REPEATS_2"/>
    <property type="match status" value="2"/>
</dbReference>
<evidence type="ECO:0000256" key="1">
    <source>
        <dbReference type="ARBA" id="ARBA00022574"/>
    </source>
</evidence>
<protein>
    <recommendedName>
        <fullName evidence="7">Mitotic checkpoint protein BUB3</fullName>
    </recommendedName>
</protein>
<keyword evidence="6" id="KW-1185">Reference proteome</keyword>
<evidence type="ECO:0000313" key="5">
    <source>
        <dbReference type="EMBL" id="KAG0140609.1"/>
    </source>
</evidence>
<accession>A0A9P6N6R0</accession>
<dbReference type="Gene3D" id="2.130.10.10">
    <property type="entry name" value="YVTN repeat-like/Quinoprotein amine dehydrogenase"/>
    <property type="match status" value="1"/>
</dbReference>
<dbReference type="OrthoDB" id="10262475at2759"/>
<evidence type="ECO:0000256" key="3">
    <source>
        <dbReference type="PROSITE-ProRule" id="PRU00221"/>
    </source>
</evidence>
<evidence type="ECO:0008006" key="7">
    <source>
        <dbReference type="Google" id="ProtNLM"/>
    </source>
</evidence>
<dbReference type="InterPro" id="IPR001680">
    <property type="entry name" value="WD40_rpt"/>
</dbReference>
<dbReference type="EMBL" id="MU167431">
    <property type="protein sequence ID" value="KAG0140609.1"/>
    <property type="molecule type" value="Genomic_DNA"/>
</dbReference>
<keyword evidence="2" id="KW-0677">Repeat</keyword>
<reference evidence="5" key="1">
    <citation type="submission" date="2013-11" db="EMBL/GenBank/DDBJ databases">
        <title>Genome sequence of the fusiform rust pathogen reveals effectors for host alternation and coevolution with pine.</title>
        <authorList>
            <consortium name="DOE Joint Genome Institute"/>
            <person name="Smith K."/>
            <person name="Pendleton A."/>
            <person name="Kubisiak T."/>
            <person name="Anderson C."/>
            <person name="Salamov A."/>
            <person name="Aerts A."/>
            <person name="Riley R."/>
            <person name="Clum A."/>
            <person name="Lindquist E."/>
            <person name="Ence D."/>
            <person name="Campbell M."/>
            <person name="Kronenberg Z."/>
            <person name="Feau N."/>
            <person name="Dhillon B."/>
            <person name="Hamelin R."/>
            <person name="Burleigh J."/>
            <person name="Smith J."/>
            <person name="Yandell M."/>
            <person name="Nelson C."/>
            <person name="Grigoriev I."/>
            <person name="Davis J."/>
        </authorList>
    </citation>
    <scope>NUCLEOTIDE SEQUENCE</scope>
    <source>
        <strain evidence="5">G11</strain>
    </source>
</reference>
<dbReference type="InterPro" id="IPR015943">
    <property type="entry name" value="WD40/YVTN_repeat-like_dom_sf"/>
</dbReference>
<dbReference type="InterPro" id="IPR036322">
    <property type="entry name" value="WD40_repeat_dom_sf"/>
</dbReference>
<feature type="repeat" description="WD" evidence="3">
    <location>
        <begin position="108"/>
        <end position="140"/>
    </location>
</feature>
<feature type="compositionally biased region" description="Polar residues" evidence="4">
    <location>
        <begin position="356"/>
        <end position="372"/>
    </location>
</feature>
<evidence type="ECO:0000313" key="6">
    <source>
        <dbReference type="Proteomes" id="UP000886653"/>
    </source>
</evidence>
<comment type="caution">
    <text evidence="5">The sequence shown here is derived from an EMBL/GenBank/DDBJ whole genome shotgun (WGS) entry which is preliminary data.</text>
</comment>
<name>A0A9P6N6R0_9BASI</name>
<dbReference type="SMART" id="SM00320">
    <property type="entry name" value="WD40"/>
    <property type="match status" value="5"/>
</dbReference>
<proteinExistence type="predicted"/>
<dbReference type="AlphaFoldDB" id="A0A9P6N6R0"/>
<keyword evidence="1 3" id="KW-0853">WD repeat</keyword>
<dbReference type="SUPFAM" id="SSF50978">
    <property type="entry name" value="WD40 repeat-like"/>
    <property type="match status" value="1"/>
</dbReference>
<feature type="region of interest" description="Disordered" evidence="4">
    <location>
        <begin position="347"/>
        <end position="390"/>
    </location>
</feature>
<dbReference type="PANTHER" id="PTHR10971">
    <property type="entry name" value="MRNA EXPORT FACTOR AND BUB3"/>
    <property type="match status" value="1"/>
</dbReference>
<sequence length="390" mass="42773">MTSKEFELATPEDAVSALKFHSSQPDLLLSSSWDKTVKLYNLASENPSEPVSVYPHPSPILDVSFGAGKNEGKAFTGSLDRGIREIDLETGTATASLPGILTRPTRVIATHQDAVKCVHYAPEHDILVTGSWDRSVILQDPRITSQKQYPNQITSLTLPNLPSKVYSLDTSADKLVVAMGNRRIWVWDLRKLSEAVEKVNEFSQNGIIGEPVMPPPPLQERESSLKFMTRSIRCMPNGQGYTSTSIEGRVAVEFFDTSPEVQAKKYAFKSHRQTIDGVDTIYPVNALAFHPKFGTFATGGGDSMVSIWDSAAKKRLRQLPKYPASVSTLAFNCDGTRLAIGCSLLEEEGTAPKPTENGTEAENKSTEGTNPPRNAIFIRNVTDDCKPKSK</sequence>
<evidence type="ECO:0000256" key="2">
    <source>
        <dbReference type="ARBA" id="ARBA00022737"/>
    </source>
</evidence>
<dbReference type="Pfam" id="PF00400">
    <property type="entry name" value="WD40"/>
    <property type="match status" value="3"/>
</dbReference>
<organism evidence="5 6">
    <name type="scientific">Cronartium quercuum f. sp. fusiforme G11</name>
    <dbReference type="NCBI Taxonomy" id="708437"/>
    <lineage>
        <taxon>Eukaryota</taxon>
        <taxon>Fungi</taxon>
        <taxon>Dikarya</taxon>
        <taxon>Basidiomycota</taxon>
        <taxon>Pucciniomycotina</taxon>
        <taxon>Pucciniomycetes</taxon>
        <taxon>Pucciniales</taxon>
        <taxon>Coleosporiaceae</taxon>
        <taxon>Cronartium</taxon>
    </lineage>
</organism>
<evidence type="ECO:0000256" key="4">
    <source>
        <dbReference type="SAM" id="MobiDB-lite"/>
    </source>
</evidence>
<gene>
    <name evidence="5" type="ORF">CROQUDRAFT_664948</name>
</gene>